<reference evidence="2 3" key="1">
    <citation type="journal article" date="2016" name="Nat. Commun.">
        <title>Thousands of microbial genomes shed light on interconnected biogeochemical processes in an aquifer system.</title>
        <authorList>
            <person name="Anantharaman K."/>
            <person name="Brown C.T."/>
            <person name="Hug L.A."/>
            <person name="Sharon I."/>
            <person name="Castelle C.J."/>
            <person name="Probst A.J."/>
            <person name="Thomas B.C."/>
            <person name="Singh A."/>
            <person name="Wilkins M.J."/>
            <person name="Karaoz U."/>
            <person name="Brodie E.L."/>
            <person name="Williams K.H."/>
            <person name="Hubbard S.S."/>
            <person name="Banfield J.F."/>
        </authorList>
    </citation>
    <scope>NUCLEOTIDE SEQUENCE [LARGE SCALE GENOMIC DNA]</scope>
</reference>
<keyword evidence="1" id="KW-0472">Membrane</keyword>
<keyword evidence="1" id="KW-1133">Transmembrane helix</keyword>
<dbReference type="AlphaFoldDB" id="A0A1G2C880"/>
<organism evidence="2 3">
    <name type="scientific">Candidatus Liptonbacteria bacterium RIFCSPHIGHO2_01_FULL_57_28</name>
    <dbReference type="NCBI Taxonomy" id="1798647"/>
    <lineage>
        <taxon>Bacteria</taxon>
        <taxon>Candidatus Liptoniibacteriota</taxon>
    </lineage>
</organism>
<sequence>MKKIWKWFDRLEDKVRGFLSHYPVFYGALAGVGAVLFWRGVWHTTDEISEIIWNGADWHSTIDIYSSFWDGPISFLMGSGLLLLCGVFVSQLLGKEIIISGLRGETKLSEKTEVEVRTETGAIGDIRHEIRTVLRRLQSIEKKLDEKKDAPEDLKIE</sequence>
<proteinExistence type="predicted"/>
<accession>A0A1G2C880</accession>
<gene>
    <name evidence="2" type="ORF">A2855_00220</name>
</gene>
<dbReference type="STRING" id="1798647.A2855_00220"/>
<comment type="caution">
    <text evidence="2">The sequence shown here is derived from an EMBL/GenBank/DDBJ whole genome shotgun (WGS) entry which is preliminary data.</text>
</comment>
<keyword evidence="1" id="KW-0812">Transmembrane</keyword>
<dbReference type="EMBL" id="MHKX01000030">
    <property type="protein sequence ID" value="OGY97573.1"/>
    <property type="molecule type" value="Genomic_DNA"/>
</dbReference>
<evidence type="ECO:0000313" key="3">
    <source>
        <dbReference type="Proteomes" id="UP000179059"/>
    </source>
</evidence>
<protein>
    <submittedName>
        <fullName evidence="2">Uncharacterized protein</fullName>
    </submittedName>
</protein>
<feature type="transmembrane region" description="Helical" evidence="1">
    <location>
        <begin position="21"/>
        <end position="41"/>
    </location>
</feature>
<name>A0A1G2C880_9BACT</name>
<evidence type="ECO:0000313" key="2">
    <source>
        <dbReference type="EMBL" id="OGY97573.1"/>
    </source>
</evidence>
<feature type="transmembrane region" description="Helical" evidence="1">
    <location>
        <begin position="73"/>
        <end position="93"/>
    </location>
</feature>
<dbReference type="Proteomes" id="UP000179059">
    <property type="component" value="Unassembled WGS sequence"/>
</dbReference>
<evidence type="ECO:0000256" key="1">
    <source>
        <dbReference type="SAM" id="Phobius"/>
    </source>
</evidence>